<evidence type="ECO:0000313" key="4">
    <source>
        <dbReference type="EMBL" id="NFN35357.1"/>
    </source>
</evidence>
<protein>
    <submittedName>
        <fullName evidence="3">Uncharacterized protein</fullName>
    </submittedName>
</protein>
<dbReference type="Proteomes" id="UP000473681">
    <property type="component" value="Unassembled WGS sequence"/>
</dbReference>
<feature type="compositionally biased region" description="Low complexity" evidence="1">
    <location>
        <begin position="233"/>
        <end position="246"/>
    </location>
</feature>
<dbReference type="RefSeq" id="WP_061297993.1">
    <property type="nucleotide sequence ID" value="NZ_LFPA01000137.1"/>
</dbReference>
<comment type="caution">
    <text evidence="3">The sequence shown here is derived from an EMBL/GenBank/DDBJ whole genome shotgun (WGS) entry which is preliminary data.</text>
</comment>
<feature type="transmembrane region" description="Helical" evidence="2">
    <location>
        <begin position="414"/>
        <end position="438"/>
    </location>
</feature>
<organism evidence="3 6">
    <name type="scientific">Clostridium botulinum</name>
    <dbReference type="NCBI Taxonomy" id="1491"/>
    <lineage>
        <taxon>Bacteria</taxon>
        <taxon>Bacillati</taxon>
        <taxon>Bacillota</taxon>
        <taxon>Clostridia</taxon>
        <taxon>Eubacteriales</taxon>
        <taxon>Clostridiaceae</taxon>
        <taxon>Clostridium</taxon>
    </lineage>
</organism>
<evidence type="ECO:0000313" key="5">
    <source>
        <dbReference type="Proteomes" id="UP000473681"/>
    </source>
</evidence>
<reference evidence="5 6" key="1">
    <citation type="submission" date="2019-04" db="EMBL/GenBank/DDBJ databases">
        <title>Genome sequencing of Clostridium botulinum Groups I-IV and Clostridium butyricum.</title>
        <authorList>
            <person name="Brunt J."/>
            <person name="Van Vliet A.H.M."/>
            <person name="Stringer S.C."/>
            <person name="Carter A.T."/>
            <person name="Peck M.W."/>
        </authorList>
    </citation>
    <scope>NUCLEOTIDE SEQUENCE [LARGE SCALE GENOMIC DNA]</scope>
    <source>
        <strain evidence="3 6">1605</strain>
        <strain evidence="4 5">CB-K-33E</strain>
    </source>
</reference>
<feature type="region of interest" description="Disordered" evidence="1">
    <location>
        <begin position="226"/>
        <end position="262"/>
    </location>
</feature>
<dbReference type="EMBL" id="SWOV01000038">
    <property type="protein sequence ID" value="NFF88742.1"/>
    <property type="molecule type" value="Genomic_DNA"/>
</dbReference>
<feature type="transmembrane region" description="Helical" evidence="2">
    <location>
        <begin position="372"/>
        <end position="394"/>
    </location>
</feature>
<name>A0A6B4PRH7_CLOBO</name>
<proteinExistence type="predicted"/>
<dbReference type="EMBL" id="SWVK01000011">
    <property type="protein sequence ID" value="NFN35357.1"/>
    <property type="molecule type" value="Genomic_DNA"/>
</dbReference>
<keyword evidence="2" id="KW-0472">Membrane</keyword>
<evidence type="ECO:0000256" key="1">
    <source>
        <dbReference type="SAM" id="MobiDB-lite"/>
    </source>
</evidence>
<sequence>MKKNNHIKPIIIILLMFSITLAILSTFVNLVILNKNIYLELLDKSNAYTKVEEKLYEKMDSLLGSNVDENIKKSIITDEDIKKECNVVLTSIIDDLKTGKNNKPIIDNEAYKTRVKETLKSIIGQDVPSNNNLSFNNNFNIKNMSFIKDEVQGNKYEMSYTFDSDNNSISSPIVLVNLASRAELEAKGRAVLKAKGLTEAQARQKLAEKGISEEQVWNMLKENGYLDEEDSSDSNNNSNSSQNSETNSDDIKSSNNNNNDSVKEQLIKNNNLYSGEFKGVIDSVISDNTMTFEEKIGAISDKVSDKAGKFIDDEMQKLTLSNLIDSKLFKVSSNITSFLHKTNLIFVLISVVLIGILVKLNEGNIKLTFKNIGQVLIVVGILFILLLCGIYLFISNKGINIGPEYFKEPIVYVVNKFLTIFLDVSLVTFIIGILTFTFNKKNLKNR</sequence>
<keyword evidence="2" id="KW-0812">Transmembrane</keyword>
<evidence type="ECO:0000256" key="2">
    <source>
        <dbReference type="SAM" id="Phobius"/>
    </source>
</evidence>
<accession>A0A6B4PRH7</accession>
<gene>
    <name evidence="3" type="ORF">FC774_12830</name>
    <name evidence="4" type="ORF">FDB51_09475</name>
</gene>
<keyword evidence="2" id="KW-1133">Transmembrane helix</keyword>
<dbReference type="AlphaFoldDB" id="A0A6B4PRH7"/>
<evidence type="ECO:0000313" key="3">
    <source>
        <dbReference type="EMBL" id="NFF88742.1"/>
    </source>
</evidence>
<feature type="transmembrane region" description="Helical" evidence="2">
    <location>
        <begin position="342"/>
        <end position="360"/>
    </location>
</feature>
<feature type="transmembrane region" description="Helical" evidence="2">
    <location>
        <begin position="12"/>
        <end position="33"/>
    </location>
</feature>
<evidence type="ECO:0000313" key="6">
    <source>
        <dbReference type="Proteomes" id="UP000476820"/>
    </source>
</evidence>
<dbReference type="Proteomes" id="UP000476820">
    <property type="component" value="Unassembled WGS sequence"/>
</dbReference>